<dbReference type="AlphaFoldDB" id="A0A232LXA5"/>
<dbReference type="InterPro" id="IPR028241">
    <property type="entry name" value="RAVE2/Rogdi"/>
</dbReference>
<reference evidence="1 2" key="1">
    <citation type="journal article" date="2015" name="Environ. Microbiol.">
        <title>Metagenome sequence of Elaphomyces granulatus from sporocarp tissue reveals Ascomycota ectomycorrhizal fingerprints of genome expansion and a Proteobacteria-rich microbiome.</title>
        <authorList>
            <person name="Quandt C.A."/>
            <person name="Kohler A."/>
            <person name="Hesse C.N."/>
            <person name="Sharpton T.J."/>
            <person name="Martin F."/>
            <person name="Spatafora J.W."/>
        </authorList>
    </citation>
    <scope>NUCLEOTIDE SEQUENCE [LARGE SCALE GENOMIC DNA]</scope>
    <source>
        <strain evidence="1 2">OSC145934</strain>
    </source>
</reference>
<sequence length="313" mass="34793">MATWAYPPLTPERLKQEEQCALAKELEWLLYSLQESLASLREGLRECADLLAPKEPGSTLVLSSLRSESVKGFVTRIGTRIVKGDVQVRLNSLPPPRGAASTRLVFSNVPGAPDLVLGQLASVRNLIDQSLDIVDVSTWTGDSLNANFISGQLRLLYENITEAKSILKGELGKTSHWWENSADDNIFDPPLPPYVSFHLMITDAALVLYLRTLEPNSPSHTPTVFTPDISLTGFYLRDKIFGPRHRPHDEAGDVFFWRGEEVKVKEKLRVESQDPSLIVIVAKLSALGHEVTKFIASLKVVMDEDDTESDSNE</sequence>
<organism evidence="1 2">
    <name type="scientific">Elaphomyces granulatus</name>
    <dbReference type="NCBI Taxonomy" id="519963"/>
    <lineage>
        <taxon>Eukaryota</taxon>
        <taxon>Fungi</taxon>
        <taxon>Dikarya</taxon>
        <taxon>Ascomycota</taxon>
        <taxon>Pezizomycotina</taxon>
        <taxon>Eurotiomycetes</taxon>
        <taxon>Eurotiomycetidae</taxon>
        <taxon>Eurotiales</taxon>
        <taxon>Elaphomycetaceae</taxon>
        <taxon>Elaphomyces</taxon>
    </lineage>
</organism>
<comment type="caution">
    <text evidence="1">The sequence shown here is derived from an EMBL/GenBank/DDBJ whole genome shotgun (WGS) entry which is preliminary data.</text>
</comment>
<name>A0A232LXA5_9EURO</name>
<proteinExistence type="predicted"/>
<evidence type="ECO:0000313" key="1">
    <source>
        <dbReference type="EMBL" id="OXV08801.1"/>
    </source>
</evidence>
<dbReference type="OrthoDB" id="66510at2759"/>
<dbReference type="GO" id="GO:0043291">
    <property type="term" value="C:RAVE complex"/>
    <property type="evidence" value="ECO:0007669"/>
    <property type="project" value="TreeGrafter"/>
</dbReference>
<dbReference type="Proteomes" id="UP000243515">
    <property type="component" value="Unassembled WGS sequence"/>
</dbReference>
<dbReference type="Pfam" id="PF10259">
    <property type="entry name" value="Rogdi_lz"/>
    <property type="match status" value="1"/>
</dbReference>
<evidence type="ECO:0008006" key="3">
    <source>
        <dbReference type="Google" id="ProtNLM"/>
    </source>
</evidence>
<dbReference type="PANTHER" id="PTHR13618">
    <property type="entry name" value="LEUCINE ZIPPER CONTAINING TRANSCRIPTION FACTOR LZF1"/>
    <property type="match status" value="1"/>
</dbReference>
<evidence type="ECO:0000313" key="2">
    <source>
        <dbReference type="Proteomes" id="UP000243515"/>
    </source>
</evidence>
<gene>
    <name evidence="1" type="ORF">Egran_03435</name>
</gene>
<dbReference type="EMBL" id="NPHW01003882">
    <property type="protein sequence ID" value="OXV08801.1"/>
    <property type="molecule type" value="Genomic_DNA"/>
</dbReference>
<keyword evidence="2" id="KW-1185">Reference proteome</keyword>
<protein>
    <recommendedName>
        <fullName evidence="3">RAVE subunit 2/Rogdi</fullName>
    </recommendedName>
</protein>
<accession>A0A232LXA5</accession>
<dbReference type="PANTHER" id="PTHR13618:SF1">
    <property type="entry name" value="PROTEIN ROGDI HOMOLOG"/>
    <property type="match status" value="1"/>
</dbReference>